<organism evidence="1">
    <name type="scientific">Anguilla anguilla</name>
    <name type="common">European freshwater eel</name>
    <name type="synonym">Muraena anguilla</name>
    <dbReference type="NCBI Taxonomy" id="7936"/>
    <lineage>
        <taxon>Eukaryota</taxon>
        <taxon>Metazoa</taxon>
        <taxon>Chordata</taxon>
        <taxon>Craniata</taxon>
        <taxon>Vertebrata</taxon>
        <taxon>Euteleostomi</taxon>
        <taxon>Actinopterygii</taxon>
        <taxon>Neopterygii</taxon>
        <taxon>Teleostei</taxon>
        <taxon>Anguilliformes</taxon>
        <taxon>Anguillidae</taxon>
        <taxon>Anguilla</taxon>
    </lineage>
</organism>
<dbReference type="EMBL" id="GBXM01014096">
    <property type="protein sequence ID" value="JAH94481.1"/>
    <property type="molecule type" value="Transcribed_RNA"/>
</dbReference>
<reference evidence="1" key="2">
    <citation type="journal article" date="2015" name="Fish Shellfish Immunol.">
        <title>Early steps in the European eel (Anguilla anguilla)-Vibrio vulnificus interaction in the gills: Role of the RtxA13 toxin.</title>
        <authorList>
            <person name="Callol A."/>
            <person name="Pajuelo D."/>
            <person name="Ebbesson L."/>
            <person name="Teles M."/>
            <person name="MacKenzie S."/>
            <person name="Amaro C."/>
        </authorList>
    </citation>
    <scope>NUCLEOTIDE SEQUENCE</scope>
</reference>
<proteinExistence type="predicted"/>
<reference evidence="1" key="1">
    <citation type="submission" date="2014-11" db="EMBL/GenBank/DDBJ databases">
        <authorList>
            <person name="Amaro Gonzalez C."/>
        </authorList>
    </citation>
    <scope>NUCLEOTIDE SEQUENCE</scope>
</reference>
<evidence type="ECO:0000313" key="1">
    <source>
        <dbReference type="EMBL" id="JAH94481.1"/>
    </source>
</evidence>
<dbReference type="AlphaFoldDB" id="A0A0E9WW96"/>
<name>A0A0E9WW96_ANGAN</name>
<sequence>MLWQQPVFLRALTQQISHTCIQITAIEFTCETRSCDVHKLGSTRKMLLWTEFI</sequence>
<protein>
    <submittedName>
        <fullName evidence="1">Uncharacterized protein</fullName>
    </submittedName>
</protein>
<accession>A0A0E9WW96</accession>